<reference evidence="4 5" key="1">
    <citation type="journal article" date="2013" name="Proc. Natl. Acad. Sci. U.S.A.">
        <title>Fine-scale variation in meiotic recombination in Mimulus inferred from population shotgun sequencing.</title>
        <authorList>
            <person name="Hellsten U."/>
            <person name="Wright K.M."/>
            <person name="Jenkins J."/>
            <person name="Shu S."/>
            <person name="Yuan Y."/>
            <person name="Wessler S.R."/>
            <person name="Schmutz J."/>
            <person name="Willis J.H."/>
            <person name="Rokhsar D.S."/>
        </authorList>
    </citation>
    <scope>NUCLEOTIDE SEQUENCE [LARGE SCALE GENOMIC DNA]</scope>
    <source>
        <strain evidence="5">cv. DUN x IM62</strain>
    </source>
</reference>
<dbReference type="STRING" id="4155.A0A022Q1D4"/>
<dbReference type="Pfam" id="PF00149">
    <property type="entry name" value="Metallophos"/>
    <property type="match status" value="1"/>
</dbReference>
<dbReference type="PANTHER" id="PTHR10161:SF36">
    <property type="entry name" value="PURPLE ACID PHOSPHATASE 3"/>
    <property type="match status" value="1"/>
</dbReference>
<organism evidence="4 5">
    <name type="scientific">Erythranthe guttata</name>
    <name type="common">Yellow monkey flower</name>
    <name type="synonym">Mimulus guttatus</name>
    <dbReference type="NCBI Taxonomy" id="4155"/>
    <lineage>
        <taxon>Eukaryota</taxon>
        <taxon>Viridiplantae</taxon>
        <taxon>Streptophyta</taxon>
        <taxon>Embryophyta</taxon>
        <taxon>Tracheophyta</taxon>
        <taxon>Spermatophyta</taxon>
        <taxon>Magnoliopsida</taxon>
        <taxon>eudicotyledons</taxon>
        <taxon>Gunneridae</taxon>
        <taxon>Pentapetalae</taxon>
        <taxon>asterids</taxon>
        <taxon>lamiids</taxon>
        <taxon>Lamiales</taxon>
        <taxon>Phrymaceae</taxon>
        <taxon>Erythranthe</taxon>
    </lineage>
</organism>
<dbReference type="PANTHER" id="PTHR10161">
    <property type="entry name" value="TARTRATE-RESISTANT ACID PHOSPHATASE TYPE 5"/>
    <property type="match status" value="1"/>
</dbReference>
<gene>
    <name evidence="4" type="ORF">MIMGU_mgv1a013065mg</name>
</gene>
<dbReference type="GO" id="GO:0003993">
    <property type="term" value="F:acid phosphatase activity"/>
    <property type="evidence" value="ECO:0000318"/>
    <property type="project" value="GO_Central"/>
</dbReference>
<dbReference type="InterPro" id="IPR004843">
    <property type="entry name" value="Calcineurin-like_PHP"/>
</dbReference>
<dbReference type="Gene3D" id="3.60.21.10">
    <property type="match status" value="1"/>
</dbReference>
<keyword evidence="5" id="KW-1185">Reference proteome</keyword>
<evidence type="ECO:0000256" key="2">
    <source>
        <dbReference type="ARBA" id="ARBA00022801"/>
    </source>
</evidence>
<keyword evidence="2" id="KW-0378">Hydrolase</keyword>
<evidence type="ECO:0000313" key="5">
    <source>
        <dbReference type="Proteomes" id="UP000030748"/>
    </source>
</evidence>
<evidence type="ECO:0000256" key="1">
    <source>
        <dbReference type="ARBA" id="ARBA00022729"/>
    </source>
</evidence>
<proteinExistence type="predicted"/>
<evidence type="ECO:0000259" key="3">
    <source>
        <dbReference type="Pfam" id="PF00149"/>
    </source>
</evidence>
<dbReference type="EMBL" id="KI632223">
    <property type="protein sequence ID" value="EYU21851.1"/>
    <property type="molecule type" value="Genomic_DNA"/>
</dbReference>
<dbReference type="Proteomes" id="UP000030748">
    <property type="component" value="Unassembled WGS sequence"/>
</dbReference>
<dbReference type="eggNOG" id="KOG2679">
    <property type="taxonomic scope" value="Eukaryota"/>
</dbReference>
<accession>A0A022Q1D4</accession>
<dbReference type="GO" id="GO:0008199">
    <property type="term" value="F:ferric iron binding"/>
    <property type="evidence" value="ECO:0000318"/>
    <property type="project" value="GO_Central"/>
</dbReference>
<dbReference type="InterPro" id="IPR029052">
    <property type="entry name" value="Metallo-depent_PP-like"/>
</dbReference>
<dbReference type="AlphaFoldDB" id="A0A022Q1D4"/>
<dbReference type="GO" id="GO:0008198">
    <property type="term" value="F:ferrous iron binding"/>
    <property type="evidence" value="ECO:0000318"/>
    <property type="project" value="GO_Central"/>
</dbReference>
<sequence length="231" mass="26830">MFKKSFTNIYTAKSLQIPWYIVLGNHDYMGSTGAQLSPVLRKIDNRWHCMRNFIVETGILDIVFIDTTPFVDKYFENPKKQRFDWKDVLPRGKYMSYLSRNLDLALKKSEAPWKIVVGHHTMKSIGSHGDTEEIVTHLLPILEENEVKMYINGHDHCLEHLSNEEGSMQFFTSGGGSKAWKNEIHYKNHNDSTHFYYDGQGFMSVEITYDKAKIAFYDVSGKPIYKINTMV</sequence>
<dbReference type="InterPro" id="IPR051558">
    <property type="entry name" value="Metallophosphoesterase_PAP"/>
</dbReference>
<protein>
    <recommendedName>
        <fullName evidence="3">Calcineurin-like phosphoesterase domain-containing protein</fullName>
    </recommendedName>
</protein>
<keyword evidence="1" id="KW-0732">Signal</keyword>
<evidence type="ECO:0000313" key="4">
    <source>
        <dbReference type="EMBL" id="EYU21851.1"/>
    </source>
</evidence>
<name>A0A022Q1D4_ERYGU</name>
<feature type="domain" description="Calcineurin-like phosphoesterase" evidence="3">
    <location>
        <begin position="12"/>
        <end position="157"/>
    </location>
</feature>
<dbReference type="SUPFAM" id="SSF56300">
    <property type="entry name" value="Metallo-dependent phosphatases"/>
    <property type="match status" value="1"/>
</dbReference>
<dbReference type="PhylomeDB" id="A0A022Q1D4"/>